<evidence type="ECO:0000313" key="3">
    <source>
        <dbReference type="Proteomes" id="UP000822688"/>
    </source>
</evidence>
<feature type="chain" id="PRO_5035887920" description="Secreted protein" evidence="1">
    <location>
        <begin position="22"/>
        <end position="114"/>
    </location>
</feature>
<evidence type="ECO:0000256" key="1">
    <source>
        <dbReference type="SAM" id="SignalP"/>
    </source>
</evidence>
<gene>
    <name evidence="2" type="ORF">KC19_VG225800</name>
</gene>
<dbReference type="Proteomes" id="UP000822688">
    <property type="component" value="Chromosome V"/>
</dbReference>
<sequence>MMPVPLLVVVGLTSGSGRAGGAEVKLRLCCTCAGGGCRGRKLTTDLRVARPTTCVGLSGDKEVIERCKEGKSKPAGLRRRVDSNRKCVKVLDPATWLLCERVSWRCSSPTRCAV</sequence>
<organism evidence="2 3">
    <name type="scientific">Ceratodon purpureus</name>
    <name type="common">Fire moss</name>
    <name type="synonym">Dicranum purpureum</name>
    <dbReference type="NCBI Taxonomy" id="3225"/>
    <lineage>
        <taxon>Eukaryota</taxon>
        <taxon>Viridiplantae</taxon>
        <taxon>Streptophyta</taxon>
        <taxon>Embryophyta</taxon>
        <taxon>Bryophyta</taxon>
        <taxon>Bryophytina</taxon>
        <taxon>Bryopsida</taxon>
        <taxon>Dicranidae</taxon>
        <taxon>Pseudoditrichales</taxon>
        <taxon>Ditrichaceae</taxon>
        <taxon>Ceratodon</taxon>
    </lineage>
</organism>
<reference evidence="2" key="1">
    <citation type="submission" date="2020-06" db="EMBL/GenBank/DDBJ databases">
        <title>WGS assembly of Ceratodon purpureus strain R40.</title>
        <authorList>
            <person name="Carey S.B."/>
            <person name="Jenkins J."/>
            <person name="Shu S."/>
            <person name="Lovell J.T."/>
            <person name="Sreedasyam A."/>
            <person name="Maumus F."/>
            <person name="Tiley G.P."/>
            <person name="Fernandez-Pozo N."/>
            <person name="Barry K."/>
            <person name="Chen C."/>
            <person name="Wang M."/>
            <person name="Lipzen A."/>
            <person name="Daum C."/>
            <person name="Saski C.A."/>
            <person name="Payton A.C."/>
            <person name="Mcbreen J.C."/>
            <person name="Conrad R.E."/>
            <person name="Kollar L.M."/>
            <person name="Olsson S."/>
            <person name="Huttunen S."/>
            <person name="Landis J.B."/>
            <person name="Wickett N.J."/>
            <person name="Johnson M.G."/>
            <person name="Rensing S.A."/>
            <person name="Grimwood J."/>
            <person name="Schmutz J."/>
            <person name="Mcdaniel S.F."/>
        </authorList>
    </citation>
    <scope>NUCLEOTIDE SEQUENCE</scope>
    <source>
        <strain evidence="2">R40</strain>
    </source>
</reference>
<dbReference type="AlphaFoldDB" id="A0A8T0HT03"/>
<name>A0A8T0HT03_CERPU</name>
<dbReference type="EMBL" id="CM026426">
    <property type="protein sequence ID" value="KAG0573966.1"/>
    <property type="molecule type" value="Genomic_DNA"/>
</dbReference>
<evidence type="ECO:0000313" key="2">
    <source>
        <dbReference type="EMBL" id="KAG0573966.1"/>
    </source>
</evidence>
<feature type="signal peptide" evidence="1">
    <location>
        <begin position="1"/>
        <end position="21"/>
    </location>
</feature>
<proteinExistence type="predicted"/>
<keyword evidence="1" id="KW-0732">Signal</keyword>
<accession>A0A8T0HT03</accession>
<keyword evidence="3" id="KW-1185">Reference proteome</keyword>
<evidence type="ECO:0008006" key="4">
    <source>
        <dbReference type="Google" id="ProtNLM"/>
    </source>
</evidence>
<protein>
    <recommendedName>
        <fullName evidence="4">Secreted protein</fullName>
    </recommendedName>
</protein>
<comment type="caution">
    <text evidence="2">The sequence shown here is derived from an EMBL/GenBank/DDBJ whole genome shotgun (WGS) entry which is preliminary data.</text>
</comment>